<feature type="domain" description="Serine aminopeptidase S33" evidence="1">
    <location>
        <begin position="38"/>
        <end position="260"/>
    </location>
</feature>
<evidence type="ECO:0000259" key="1">
    <source>
        <dbReference type="Pfam" id="PF12146"/>
    </source>
</evidence>
<evidence type="ECO:0000313" key="3">
    <source>
        <dbReference type="Proteomes" id="UP000642284"/>
    </source>
</evidence>
<dbReference type="SUPFAM" id="SSF53474">
    <property type="entry name" value="alpha/beta-Hydrolases"/>
    <property type="match status" value="1"/>
</dbReference>
<dbReference type="InterPro" id="IPR022742">
    <property type="entry name" value="Hydrolase_4"/>
</dbReference>
<dbReference type="Gene3D" id="3.40.50.1820">
    <property type="entry name" value="alpha/beta hydrolase"/>
    <property type="match status" value="1"/>
</dbReference>
<name>A0ABR7SJG5_9ACTN</name>
<keyword evidence="3" id="KW-1185">Reference proteome</keyword>
<gene>
    <name evidence="2" type="ORF">H9Y04_19445</name>
</gene>
<organism evidence="2 3">
    <name type="scientific">Streptomyces polyasparticus</name>
    <dbReference type="NCBI Taxonomy" id="2767826"/>
    <lineage>
        <taxon>Bacteria</taxon>
        <taxon>Bacillati</taxon>
        <taxon>Actinomycetota</taxon>
        <taxon>Actinomycetes</taxon>
        <taxon>Kitasatosporales</taxon>
        <taxon>Streptomycetaceae</taxon>
        <taxon>Streptomyces</taxon>
    </lineage>
</organism>
<dbReference type="Proteomes" id="UP000642284">
    <property type="component" value="Unassembled WGS sequence"/>
</dbReference>
<protein>
    <submittedName>
        <fullName evidence="2">Alpha/beta fold hydrolase</fullName>
    </submittedName>
</protein>
<dbReference type="InterPro" id="IPR017208">
    <property type="entry name" value="UCP037442_abhydr"/>
</dbReference>
<keyword evidence="2" id="KW-0378">Hydrolase</keyword>
<comment type="caution">
    <text evidence="2">The sequence shown here is derived from an EMBL/GenBank/DDBJ whole genome shotgun (WGS) entry which is preliminary data.</text>
</comment>
<reference evidence="2 3" key="1">
    <citation type="submission" date="2020-08" db="EMBL/GenBank/DDBJ databases">
        <title>Genemic of Streptomyces polyaspartic.</title>
        <authorList>
            <person name="Liu W."/>
        </authorList>
    </citation>
    <scope>NUCLEOTIDE SEQUENCE [LARGE SCALE GENOMIC DNA]</scope>
    <source>
        <strain evidence="2 3">TRM66268-LWL</strain>
    </source>
</reference>
<dbReference type="Pfam" id="PF12146">
    <property type="entry name" value="Hydrolase_4"/>
    <property type="match status" value="1"/>
</dbReference>
<dbReference type="EMBL" id="JACTVJ010000010">
    <property type="protein sequence ID" value="MBC9714732.1"/>
    <property type="molecule type" value="Genomic_DNA"/>
</dbReference>
<accession>A0ABR7SJG5</accession>
<evidence type="ECO:0000313" key="2">
    <source>
        <dbReference type="EMBL" id="MBC9714732.1"/>
    </source>
</evidence>
<dbReference type="InterPro" id="IPR029058">
    <property type="entry name" value="AB_hydrolase_fold"/>
</dbReference>
<dbReference type="RefSeq" id="WP_187815208.1">
    <property type="nucleotide sequence ID" value="NZ_JACTVJ010000010.1"/>
</dbReference>
<dbReference type="PIRSF" id="PIRSF037442">
    <property type="entry name" value="UCP037442_abhydr"/>
    <property type="match status" value="1"/>
</dbReference>
<dbReference type="GO" id="GO:0016787">
    <property type="term" value="F:hydrolase activity"/>
    <property type="evidence" value="ECO:0007669"/>
    <property type="project" value="UniProtKB-KW"/>
</dbReference>
<sequence>MTDERRDDTAEEHFRVRTSGDAELVVRLRRAEQPDAPAVLVLPAMGVQAKYYAPFARGLHRTGLHVAVADLRGQGESTPAAGRGIACGYRELVHDDLPAVVRAVSSAFPASPVILVGHSLGGQIALLSSATALTGVHAVVLTAAGSVWWRGFGPLRGLRNLVGSQLLAALATVFGYWPGTRFGFGGTQSTGVMRDWARQARTGHYTVRGSAIDYEAALARLTLPVLAVGVENDTLAPPGATDHLLRKVPAAQVSRWHYAEALAGGRPLDHFRWVRHSDGLSARIKEWITTVAPTRQENPVGD</sequence>
<proteinExistence type="predicted"/>